<evidence type="ECO:0000259" key="2">
    <source>
        <dbReference type="Pfam" id="PF13930"/>
    </source>
</evidence>
<reference evidence="3" key="2">
    <citation type="submission" date="2020-09" db="EMBL/GenBank/DDBJ databases">
        <authorList>
            <person name="Sun Q."/>
            <person name="Sedlacek I."/>
        </authorList>
    </citation>
    <scope>NUCLEOTIDE SEQUENCE</scope>
    <source>
        <strain evidence="3">CCM 8433</strain>
    </source>
</reference>
<proteinExistence type="predicted"/>
<accession>A0A917JJ42</accession>
<feature type="domain" description="Type VII secretion system protein EssD-like" evidence="2">
    <location>
        <begin position="91"/>
        <end position="221"/>
    </location>
</feature>
<dbReference type="RefSeq" id="WP_188368615.1">
    <property type="nucleotide sequence ID" value="NZ_BMDT01000019.1"/>
</dbReference>
<feature type="signal peptide" evidence="1">
    <location>
        <begin position="1"/>
        <end position="29"/>
    </location>
</feature>
<protein>
    <submittedName>
        <fullName evidence="3">DNA-entry nuclease</fullName>
    </submittedName>
</protein>
<dbReference type="AlphaFoldDB" id="A0A917JJ42"/>
<dbReference type="Pfam" id="PF13930">
    <property type="entry name" value="Endonuclea_NS_2"/>
    <property type="match status" value="1"/>
</dbReference>
<organism evidence="3 4">
    <name type="scientific">Enterococcus alcedinis</name>
    <dbReference type="NCBI Taxonomy" id="1274384"/>
    <lineage>
        <taxon>Bacteria</taxon>
        <taxon>Bacillati</taxon>
        <taxon>Bacillota</taxon>
        <taxon>Bacilli</taxon>
        <taxon>Lactobacillales</taxon>
        <taxon>Enterococcaceae</taxon>
        <taxon>Enterococcus</taxon>
    </lineage>
</organism>
<keyword evidence="1" id="KW-0732">Signal</keyword>
<sequence length="254" mass="29079">MAKKNKSKVTKTKGVLFGLIALAIFTATAGQVDLNQFDPNNLESIAHIFKFNPEKPLNYASLEVLPEYDGKHAVVELNQNVPEFTLNDLSTEKGYWQTFTDLDALNRVGQANALLHKDFMPKDDRESISNVYPTGWKQKKMKSGNMIYNRSHLIGHQFTGENANWKNLMTGTEYFNQVEMKNIEQQVAVHLRSTDHYVRYRVTPYFKGQELTARGVQMEVQCVEDEDVTFNVFLYNVQDGYSIDYATGQVSEEK</sequence>
<evidence type="ECO:0000313" key="3">
    <source>
        <dbReference type="EMBL" id="GGI66795.1"/>
    </source>
</evidence>
<keyword evidence="4" id="KW-1185">Reference proteome</keyword>
<feature type="chain" id="PRO_5037196356" evidence="1">
    <location>
        <begin position="30"/>
        <end position="254"/>
    </location>
</feature>
<dbReference type="InterPro" id="IPR044929">
    <property type="entry name" value="DNA/RNA_non-sp_Endonuclease_sf"/>
</dbReference>
<comment type="caution">
    <text evidence="3">The sequence shown here is derived from an EMBL/GenBank/DDBJ whole genome shotgun (WGS) entry which is preliminary data.</text>
</comment>
<name>A0A917JJ42_9ENTE</name>
<reference evidence="3" key="1">
    <citation type="journal article" date="2014" name="Int. J. Syst. Evol. Microbiol.">
        <title>Complete genome sequence of Corynebacterium casei LMG S-19264T (=DSM 44701T), isolated from a smear-ripened cheese.</title>
        <authorList>
            <consortium name="US DOE Joint Genome Institute (JGI-PGF)"/>
            <person name="Walter F."/>
            <person name="Albersmeier A."/>
            <person name="Kalinowski J."/>
            <person name="Ruckert C."/>
        </authorList>
    </citation>
    <scope>NUCLEOTIDE SEQUENCE</scope>
    <source>
        <strain evidence="3">CCM 8433</strain>
    </source>
</reference>
<dbReference type="EMBL" id="BMDT01000019">
    <property type="protein sequence ID" value="GGI66795.1"/>
    <property type="molecule type" value="Genomic_DNA"/>
</dbReference>
<dbReference type="InterPro" id="IPR044927">
    <property type="entry name" value="Endonuclea_NS_2"/>
</dbReference>
<dbReference type="Gene3D" id="3.40.570.10">
    <property type="entry name" value="Extracellular Endonuclease, subunit A"/>
    <property type="match status" value="1"/>
</dbReference>
<gene>
    <name evidence="3" type="ORF">GCM10011482_24490</name>
</gene>
<dbReference type="Proteomes" id="UP000622610">
    <property type="component" value="Unassembled WGS sequence"/>
</dbReference>
<evidence type="ECO:0000256" key="1">
    <source>
        <dbReference type="SAM" id="SignalP"/>
    </source>
</evidence>
<evidence type="ECO:0000313" key="4">
    <source>
        <dbReference type="Proteomes" id="UP000622610"/>
    </source>
</evidence>